<dbReference type="GO" id="GO:0046872">
    <property type="term" value="F:metal ion binding"/>
    <property type="evidence" value="ECO:0007669"/>
    <property type="project" value="UniProtKB-KW"/>
</dbReference>
<evidence type="ECO:0000256" key="1">
    <source>
        <dbReference type="ARBA" id="ARBA00022617"/>
    </source>
</evidence>
<dbReference type="Pfam" id="PF13442">
    <property type="entry name" value="Cytochrome_CBB3"/>
    <property type="match status" value="1"/>
</dbReference>
<dbReference type="Gene3D" id="1.10.760.10">
    <property type="entry name" value="Cytochrome c-like domain"/>
    <property type="match status" value="1"/>
</dbReference>
<protein>
    <submittedName>
        <fullName evidence="6">Cytochrome c</fullName>
    </submittedName>
</protein>
<keyword evidence="2 4" id="KW-0479">Metal-binding</keyword>
<evidence type="ECO:0000256" key="2">
    <source>
        <dbReference type="ARBA" id="ARBA00022723"/>
    </source>
</evidence>
<dbReference type="GO" id="GO:0020037">
    <property type="term" value="F:heme binding"/>
    <property type="evidence" value="ECO:0007669"/>
    <property type="project" value="InterPro"/>
</dbReference>
<accession>A0A975RAX7</accession>
<reference evidence="6" key="1">
    <citation type="submission" date="2021-04" db="EMBL/GenBank/DDBJ databases">
        <title>Draft genome sequence data of methanotrophic Methylovulum sp. strain S1L and Methylomonas sp. strain S2AM isolated from boreal lake water columns.</title>
        <authorList>
            <person name="Rissanen A.J."/>
            <person name="Mangayil R."/>
            <person name="Svenning M.M."/>
            <person name="Khanongnuch R."/>
        </authorList>
    </citation>
    <scope>NUCLEOTIDE SEQUENCE</scope>
    <source>
        <strain evidence="6">S2AM</strain>
    </source>
</reference>
<evidence type="ECO:0000259" key="5">
    <source>
        <dbReference type="PROSITE" id="PS51007"/>
    </source>
</evidence>
<dbReference type="GO" id="GO:0009055">
    <property type="term" value="F:electron transfer activity"/>
    <property type="evidence" value="ECO:0007669"/>
    <property type="project" value="InterPro"/>
</dbReference>
<proteinExistence type="predicted"/>
<evidence type="ECO:0000256" key="4">
    <source>
        <dbReference type="PROSITE-ProRule" id="PRU00433"/>
    </source>
</evidence>
<dbReference type="Proteomes" id="UP000676649">
    <property type="component" value="Chromosome"/>
</dbReference>
<sequence length="101" mass="10692">MSGPERLGLILLLGCSVAVAEPDLARQQELSNLLKHDCGACHGLSRKGGLGPSLLAADLAGKSDEFLVATILQGRKGTAMPPWRSMLSEADALWLVKALRE</sequence>
<organism evidence="6 7">
    <name type="scientific">Methylomonas paludis</name>
    <dbReference type="NCBI Taxonomy" id="1173101"/>
    <lineage>
        <taxon>Bacteria</taxon>
        <taxon>Pseudomonadati</taxon>
        <taxon>Pseudomonadota</taxon>
        <taxon>Gammaproteobacteria</taxon>
        <taxon>Methylococcales</taxon>
        <taxon>Methylococcaceae</taxon>
        <taxon>Methylomonas</taxon>
    </lineage>
</organism>
<name>A0A975RAX7_9GAMM</name>
<dbReference type="InterPro" id="IPR036909">
    <property type="entry name" value="Cyt_c-like_dom_sf"/>
</dbReference>
<dbReference type="PROSITE" id="PS51007">
    <property type="entry name" value="CYTC"/>
    <property type="match status" value="1"/>
</dbReference>
<keyword evidence="3 4" id="KW-0408">Iron</keyword>
<dbReference type="InterPro" id="IPR009056">
    <property type="entry name" value="Cyt_c-like_dom"/>
</dbReference>
<dbReference type="SUPFAM" id="SSF46626">
    <property type="entry name" value="Cytochrome c"/>
    <property type="match status" value="1"/>
</dbReference>
<evidence type="ECO:0000256" key="3">
    <source>
        <dbReference type="ARBA" id="ARBA00023004"/>
    </source>
</evidence>
<dbReference type="EMBL" id="CP073754">
    <property type="protein sequence ID" value="QWF71706.1"/>
    <property type="molecule type" value="Genomic_DNA"/>
</dbReference>
<keyword evidence="1 4" id="KW-0349">Heme</keyword>
<dbReference type="AlphaFoldDB" id="A0A975RAX7"/>
<keyword evidence="7" id="KW-1185">Reference proteome</keyword>
<evidence type="ECO:0000313" key="6">
    <source>
        <dbReference type="EMBL" id="QWF71706.1"/>
    </source>
</evidence>
<feature type="domain" description="Cytochrome c" evidence="5">
    <location>
        <begin position="22"/>
        <end position="101"/>
    </location>
</feature>
<dbReference type="KEGG" id="mpad:KEF85_04305"/>
<dbReference type="RefSeq" id="WP_215583488.1">
    <property type="nucleotide sequence ID" value="NZ_CP073754.1"/>
</dbReference>
<evidence type="ECO:0000313" key="7">
    <source>
        <dbReference type="Proteomes" id="UP000676649"/>
    </source>
</evidence>
<gene>
    <name evidence="6" type="ORF">KEF85_04305</name>
</gene>